<dbReference type="PANTHER" id="PTHR38032">
    <property type="entry name" value="POLYMERASE-RELATED"/>
    <property type="match status" value="1"/>
</dbReference>
<dbReference type="Pfam" id="PF20250">
    <property type="entry name" value="FapA_N"/>
    <property type="match status" value="1"/>
</dbReference>
<keyword evidence="1" id="KW-0175">Coiled coil</keyword>
<dbReference type="SUPFAM" id="SSF63848">
    <property type="entry name" value="Cell-division inhibitor MinC, C-terminal domain"/>
    <property type="match status" value="1"/>
</dbReference>
<dbReference type="InterPro" id="IPR005646">
    <property type="entry name" value="FapA"/>
</dbReference>
<reference evidence="4" key="1">
    <citation type="journal article" date="2019" name="Int. J. Syst. Evol. Microbiol.">
        <title>The Global Catalogue of Microorganisms (GCM) 10K type strain sequencing project: providing services to taxonomists for standard genome sequencing and annotation.</title>
        <authorList>
            <consortium name="The Broad Institute Genomics Platform"/>
            <consortium name="The Broad Institute Genome Sequencing Center for Infectious Disease"/>
            <person name="Wu L."/>
            <person name="Ma J."/>
        </authorList>
    </citation>
    <scope>NUCLEOTIDE SEQUENCE [LARGE SCALE GENOMIC DNA]</scope>
    <source>
        <strain evidence="4">KCTC 23723</strain>
    </source>
</reference>
<evidence type="ECO:0000313" key="3">
    <source>
        <dbReference type="EMBL" id="GGW50415.1"/>
    </source>
</evidence>
<evidence type="ECO:0000256" key="1">
    <source>
        <dbReference type="SAM" id="Coils"/>
    </source>
</evidence>
<feature type="domain" description="Flagellar Assembly Protein A N-terminal region" evidence="2">
    <location>
        <begin position="85"/>
        <end position="261"/>
    </location>
</feature>
<dbReference type="InterPro" id="IPR046866">
    <property type="entry name" value="FapA_N"/>
</dbReference>
<evidence type="ECO:0000259" key="2">
    <source>
        <dbReference type="Pfam" id="PF20250"/>
    </source>
</evidence>
<accession>A0ABQ2WDA7</accession>
<sequence length="550" mass="59523">MQFTEHESTITINVSVTASSLTFEHVQQSLHDAGYSRFYLLKAQLDNLLAEYHQLQQKVIAGTLADAAKSLSYPIAEKRAAQLVFEIAEDKMTAVAFITAAWGGAPIAANALVKAAQEAGIVFGFNKENIVRLVQDASRAEPGIRLREEVAYGRVAVNGVNSRFIPMLPDMVIRRNQPLVDSESKADLRDFGVIPSVAAGTPLMQRLPPTQGEPGFTVTGERQPPVPGVIIEWQLGAGVELAADDPDMLLAQQDGLPRAIENGATVDDVFTVNQVDLTSGHIIFKGSVVISGNVSAGMKVIAGGNVFIKGVVEGQLIEAGGDIVVGGAIIGHQVMTANQQEYSTVLKAKGNIHCNMAQYSALNCDGHIYASKYLMHCFVNAHAVLAGTEDKINGKVVGGHYYLAKSLHCGQLGSPSNGAVMIKLNRLLDPLVEQQALLRTQVSEAKDLLADLKQHIEGQKKLQTGQVDPQMQMFEIEFVEQQKLAKMLLAELRALEAKRQELLLTLEVKATQQVFSAVDIQFGHETVRSRREYGPSIAKIVDGHPSIEPL</sequence>
<protein>
    <recommendedName>
        <fullName evidence="2">Flagellar Assembly Protein A N-terminal region domain-containing protein</fullName>
    </recommendedName>
</protein>
<dbReference type="InterPro" id="IPR046865">
    <property type="entry name" value="FapA_b_solenoid"/>
</dbReference>
<proteinExistence type="predicted"/>
<gene>
    <name evidence="3" type="ORF">GCM10008111_02900</name>
</gene>
<evidence type="ECO:0000313" key="4">
    <source>
        <dbReference type="Proteomes" id="UP000634667"/>
    </source>
</evidence>
<dbReference type="Proteomes" id="UP000634667">
    <property type="component" value="Unassembled WGS sequence"/>
</dbReference>
<dbReference type="Pfam" id="PF03961">
    <property type="entry name" value="FapA"/>
    <property type="match status" value="1"/>
</dbReference>
<name>A0ABQ2WDA7_9ALTE</name>
<comment type="caution">
    <text evidence="3">The sequence shown here is derived from an EMBL/GenBank/DDBJ whole genome shotgun (WGS) entry which is preliminary data.</text>
</comment>
<keyword evidence="4" id="KW-1185">Reference proteome</keyword>
<organism evidence="3 4">
    <name type="scientific">Alishewanella tabrizica</name>
    <dbReference type="NCBI Taxonomy" id="671278"/>
    <lineage>
        <taxon>Bacteria</taxon>
        <taxon>Pseudomonadati</taxon>
        <taxon>Pseudomonadota</taxon>
        <taxon>Gammaproteobacteria</taxon>
        <taxon>Alteromonadales</taxon>
        <taxon>Alteromonadaceae</taxon>
        <taxon>Alishewanella</taxon>
    </lineage>
</organism>
<dbReference type="EMBL" id="BMYR01000001">
    <property type="protein sequence ID" value="GGW50415.1"/>
    <property type="molecule type" value="Genomic_DNA"/>
</dbReference>
<dbReference type="RefSeq" id="WP_189479717.1">
    <property type="nucleotide sequence ID" value="NZ_BMYR01000001.1"/>
</dbReference>
<dbReference type="PANTHER" id="PTHR38032:SF1">
    <property type="entry name" value="RNA-BINDING PROTEIN KHPB N-TERMINAL DOMAIN-CONTAINING PROTEIN"/>
    <property type="match status" value="1"/>
</dbReference>
<feature type="coiled-coil region" evidence="1">
    <location>
        <begin position="442"/>
        <end position="505"/>
    </location>
</feature>
<dbReference type="InterPro" id="IPR036145">
    <property type="entry name" value="MinC_C_sf"/>
</dbReference>